<dbReference type="AlphaFoldDB" id="A0A2P6PC26"/>
<comment type="catalytic activity">
    <reaction evidence="11">
        <text>L-lysyl(4)-[histone H3] + 3 S-adenosyl-L-methionine = N(6),N(6),N(6)-trimethyl-L-lysyl(4)-[histone H3] + 3 S-adenosyl-L-homocysteine + 3 H(+)</text>
        <dbReference type="Rhea" id="RHEA:60260"/>
        <dbReference type="Rhea" id="RHEA-COMP:15537"/>
        <dbReference type="Rhea" id="RHEA-COMP:15547"/>
        <dbReference type="ChEBI" id="CHEBI:15378"/>
        <dbReference type="ChEBI" id="CHEBI:29969"/>
        <dbReference type="ChEBI" id="CHEBI:57856"/>
        <dbReference type="ChEBI" id="CHEBI:59789"/>
        <dbReference type="ChEBI" id="CHEBI:61961"/>
        <dbReference type="EC" id="2.1.1.354"/>
    </reaction>
</comment>
<dbReference type="GO" id="GO:0032259">
    <property type="term" value="P:methylation"/>
    <property type="evidence" value="ECO:0007669"/>
    <property type="project" value="UniProtKB-KW"/>
</dbReference>
<dbReference type="EC" id="2.1.1.354" evidence="2"/>
<feature type="region of interest" description="Disordered" evidence="14">
    <location>
        <begin position="783"/>
        <end position="810"/>
    </location>
</feature>
<evidence type="ECO:0000256" key="5">
    <source>
        <dbReference type="ARBA" id="ARBA00022691"/>
    </source>
</evidence>
<keyword evidence="9" id="KW-0804">Transcription</keyword>
<dbReference type="InterPro" id="IPR035445">
    <property type="entry name" value="GYF-like_dom_sf"/>
</dbReference>
<dbReference type="InterPro" id="IPR046341">
    <property type="entry name" value="SET_dom_sf"/>
</dbReference>
<gene>
    <name evidence="18" type="ORF">RchiOBHm_Chr7g0217731</name>
</gene>
<dbReference type="GO" id="GO:0003723">
    <property type="term" value="F:RNA binding"/>
    <property type="evidence" value="ECO:0007669"/>
    <property type="project" value="UniProtKB-KW"/>
</dbReference>
<evidence type="ECO:0000256" key="1">
    <source>
        <dbReference type="ARBA" id="ARBA00004123"/>
    </source>
</evidence>
<protein>
    <recommendedName>
        <fullName evidence="2">[histone H3]-lysine(4) N-trimethyltransferase</fullName>
        <ecNumber evidence="2">2.1.1.354</ecNumber>
    </recommendedName>
</protein>
<name>A0A2P6PC26_ROSCH</name>
<dbReference type="InterPro" id="IPR044570">
    <property type="entry name" value="Set1-like"/>
</dbReference>
<comment type="subcellular location">
    <subcellularLocation>
        <location evidence="1">Nucleus</location>
    </subcellularLocation>
</comment>
<dbReference type="EMBL" id="PDCK01000045">
    <property type="protein sequence ID" value="PRQ19486.1"/>
    <property type="molecule type" value="Genomic_DNA"/>
</dbReference>
<evidence type="ECO:0000256" key="11">
    <source>
        <dbReference type="ARBA" id="ARBA00047571"/>
    </source>
</evidence>
<evidence type="ECO:0000256" key="7">
    <source>
        <dbReference type="ARBA" id="ARBA00022884"/>
    </source>
</evidence>
<evidence type="ECO:0000313" key="18">
    <source>
        <dbReference type="EMBL" id="PRQ19486.1"/>
    </source>
</evidence>
<dbReference type="PANTHER" id="PTHR45814:SF2">
    <property type="entry name" value="HISTONE-LYSINE N-METHYLTRANSFERASE SETD1"/>
    <property type="match status" value="1"/>
</dbReference>
<dbReference type="PANTHER" id="PTHR45814">
    <property type="entry name" value="HISTONE-LYSINE N-METHYLTRANSFERASE SETD1"/>
    <property type="match status" value="1"/>
</dbReference>
<feature type="domain" description="Post-SET" evidence="17">
    <location>
        <begin position="1179"/>
        <end position="1195"/>
    </location>
</feature>
<dbReference type="SUPFAM" id="SSF82199">
    <property type="entry name" value="SET domain"/>
    <property type="match status" value="1"/>
</dbReference>
<sequence length="1195" mass="132958">MEMSCQSNGNSSDIQQLCNSGGTPYQDKTYSGYMPPPPPFVSGWMYVNEQGQMCGPYIQQQLFEGLSTGFLPDELPVYPVVNGALINPIPLKYFKQFPDHVATGFAYLSLGSISSTSTPTNSLKSCNGDLATCSIPTPVATGYPDLQYDSTSQTSHDTSVSNKLILNSKAPNQVTSNQSLSSKDSCWLYEDEEGKRNGPYSLFELNSWHRYGYLRDSLTIYHVKNKCKPFTLSSVLNSWKLDGPETITKFDAKCNESGPLVSIISEVTEGVSSQLHYGIMKSARRVVLDEIISNVIAEFVTTTKAQRLNQDMKTWSLDAKKSEIDCEAGVSDYVAERTCINQDLPSPMTKSVGSIQNFWDSYAVVCRMLFDYCMEVMWNAVFYDSVAEYSSAWRRRKLWTGSPLLWRPPKRCGDWVEKITKLPHEILSDNDDDRPPGFELSGAELGRHAQPSLSSSLVLMEEKPPKQIGPSYEDMKYIVEHIENELQLSAKSSLTEYVGCCVDEEVSKLVNSSTEENSIKENIDCSPRSIGGSSDPCDNLRTSNNTSAEIILSEISLTPEVEKPFHSSFSENCMSNFLASAFKEVCSHVDDLDGDQEVNEPSPPGLIANVKTLGRSPICKFRPSRSEECIPKIGAYVATAMLRKKLRDDVIGEWKSSFIDLALNKFLASWRTSRKNHVRNEEKACNTNKEELKHCHSSITAEVSPVIDEYKYQRKRLRKKSGSSGLVTVIDTGLKSETVEKAKKLHVARNVPKNATVIPRNRCLSKPQTESSVDAISVKVNSKRLSSTDKSAAKNASSRKPLKGSHEQSCEPIDDVIDGISSVRGSQTELSVGAIALQAIDKRCSSTDTLVANNAISRKRLKVSHAVKGSEPMECTPKPSKRMVSAHVQDDNDIENVVNSHGRDDRLKGEPLAKVSKLKRERPVGGSQLPHPKKVLKVANDVLKQAANIPVAVRKARSSKSKTSNPCPKSDGCARASINGWEWHRWSLKATPAERARGRGIKYVNAQYRTSDTNTSQWSNGKGLSARTNRVKMRSLLAAAEGADLLKATQLKARKKRLRFQRSKIHDWGLIALEPIEAEDFVIEYVGELIRPQISDIRERHYEKMGIGSSYLFRIDDGYVVDATKRGGIARFINHSCEPNCYTKVISVEGEKKIFIYAKRHIAAGEEITYNYKFPLEEKKIPCNCGSKRCRGSLN</sequence>
<feature type="domain" description="SET" evidence="15">
    <location>
        <begin position="1056"/>
        <end position="1173"/>
    </location>
</feature>
<evidence type="ECO:0000256" key="6">
    <source>
        <dbReference type="ARBA" id="ARBA00022853"/>
    </source>
</evidence>
<evidence type="ECO:0000256" key="10">
    <source>
        <dbReference type="ARBA" id="ARBA00023242"/>
    </source>
</evidence>
<evidence type="ECO:0000259" key="16">
    <source>
        <dbReference type="PROSITE" id="PS50829"/>
    </source>
</evidence>
<keyword evidence="10" id="KW-0539">Nucleus</keyword>
<dbReference type="OrthoDB" id="308383at2759"/>
<keyword evidence="19" id="KW-1185">Reference proteome</keyword>
<keyword evidence="6" id="KW-0156">Chromatin regulator</keyword>
<evidence type="ECO:0000259" key="15">
    <source>
        <dbReference type="PROSITE" id="PS50280"/>
    </source>
</evidence>
<feature type="region of interest" description="Disordered" evidence="14">
    <location>
        <begin position="426"/>
        <end position="449"/>
    </location>
</feature>
<evidence type="ECO:0000256" key="4">
    <source>
        <dbReference type="ARBA" id="ARBA00022679"/>
    </source>
</evidence>
<evidence type="ECO:0000256" key="3">
    <source>
        <dbReference type="ARBA" id="ARBA00022603"/>
    </source>
</evidence>
<evidence type="ECO:0000256" key="9">
    <source>
        <dbReference type="ARBA" id="ARBA00023163"/>
    </source>
</evidence>
<accession>A0A2P6PC26</accession>
<dbReference type="InterPro" id="IPR003616">
    <property type="entry name" value="Post-SET_dom"/>
</dbReference>
<proteinExistence type="predicted"/>
<evidence type="ECO:0000256" key="13">
    <source>
        <dbReference type="ARBA" id="ARBA00049129"/>
    </source>
</evidence>
<dbReference type="Pfam" id="PF02213">
    <property type="entry name" value="GYF"/>
    <property type="match status" value="1"/>
</dbReference>
<dbReference type="OMA" id="YCMQVMW"/>
<dbReference type="CDD" id="cd19169">
    <property type="entry name" value="SET_SETD1"/>
    <property type="match status" value="1"/>
</dbReference>
<reference evidence="18 19" key="1">
    <citation type="journal article" date="2018" name="Nat. Genet.">
        <title>The Rosa genome provides new insights in the design of modern roses.</title>
        <authorList>
            <person name="Bendahmane M."/>
        </authorList>
    </citation>
    <scope>NUCLEOTIDE SEQUENCE [LARGE SCALE GENOMIC DNA]</scope>
    <source>
        <strain evidence="19">cv. Old Blush</strain>
    </source>
</reference>
<dbReference type="Gene3D" id="3.30.1490.40">
    <property type="match status" value="2"/>
</dbReference>
<comment type="catalytic activity">
    <reaction evidence="13">
        <text>N(6),N(6)-dimethyl-L-lysyl(4)-[histone H3] + S-adenosyl-L-methionine = N(6),N(6),N(6)-trimethyl-L-lysyl(4)-[histone H3] + S-adenosyl-L-homocysteine + H(+)</text>
        <dbReference type="Rhea" id="RHEA:60272"/>
        <dbReference type="Rhea" id="RHEA-COMP:15537"/>
        <dbReference type="Rhea" id="RHEA-COMP:15540"/>
        <dbReference type="ChEBI" id="CHEBI:15378"/>
        <dbReference type="ChEBI" id="CHEBI:57856"/>
        <dbReference type="ChEBI" id="CHEBI:59789"/>
        <dbReference type="ChEBI" id="CHEBI:61961"/>
        <dbReference type="ChEBI" id="CHEBI:61976"/>
    </reaction>
</comment>
<evidence type="ECO:0000256" key="2">
    <source>
        <dbReference type="ARBA" id="ARBA00012182"/>
    </source>
</evidence>
<dbReference type="GO" id="GO:0140999">
    <property type="term" value="F:histone H3K4 trimethyltransferase activity"/>
    <property type="evidence" value="ECO:0007669"/>
    <property type="project" value="UniProtKB-EC"/>
</dbReference>
<evidence type="ECO:0000256" key="12">
    <source>
        <dbReference type="ARBA" id="ARBA00047583"/>
    </source>
</evidence>
<dbReference type="SUPFAM" id="SSF55277">
    <property type="entry name" value="GYF domain"/>
    <property type="match status" value="2"/>
</dbReference>
<comment type="caution">
    <text evidence="18">The sequence shown here is derived from an EMBL/GenBank/DDBJ whole genome shotgun (WGS) entry which is preliminary data.</text>
</comment>
<organism evidence="18 19">
    <name type="scientific">Rosa chinensis</name>
    <name type="common">China rose</name>
    <dbReference type="NCBI Taxonomy" id="74649"/>
    <lineage>
        <taxon>Eukaryota</taxon>
        <taxon>Viridiplantae</taxon>
        <taxon>Streptophyta</taxon>
        <taxon>Embryophyta</taxon>
        <taxon>Tracheophyta</taxon>
        <taxon>Spermatophyta</taxon>
        <taxon>Magnoliopsida</taxon>
        <taxon>eudicotyledons</taxon>
        <taxon>Gunneridae</taxon>
        <taxon>Pentapetalae</taxon>
        <taxon>rosids</taxon>
        <taxon>fabids</taxon>
        <taxon>Rosales</taxon>
        <taxon>Rosaceae</taxon>
        <taxon>Rosoideae</taxon>
        <taxon>Rosoideae incertae sedis</taxon>
        <taxon>Rosa</taxon>
    </lineage>
</organism>
<keyword evidence="4 18" id="KW-0808">Transferase</keyword>
<feature type="domain" description="GYF" evidence="16">
    <location>
        <begin position="184"/>
        <end position="237"/>
    </location>
</feature>
<keyword evidence="5" id="KW-0949">S-adenosyl-L-methionine</keyword>
<evidence type="ECO:0000259" key="17">
    <source>
        <dbReference type="PROSITE" id="PS50868"/>
    </source>
</evidence>
<dbReference type="PROSITE" id="PS50868">
    <property type="entry name" value="POST_SET"/>
    <property type="match status" value="1"/>
</dbReference>
<evidence type="ECO:0000313" key="19">
    <source>
        <dbReference type="Proteomes" id="UP000238479"/>
    </source>
</evidence>
<dbReference type="InterPro" id="IPR001214">
    <property type="entry name" value="SET_dom"/>
</dbReference>
<comment type="catalytic activity">
    <reaction evidence="12">
        <text>N(6)-methyl-L-lysyl(4)-[histone H3] + S-adenosyl-L-methionine = N(6),N(6)-dimethyl-L-lysyl(4)-[histone H3] + S-adenosyl-L-homocysteine + H(+)</text>
        <dbReference type="Rhea" id="RHEA:60268"/>
        <dbReference type="Rhea" id="RHEA-COMP:15540"/>
        <dbReference type="Rhea" id="RHEA-COMP:15543"/>
        <dbReference type="ChEBI" id="CHEBI:15378"/>
        <dbReference type="ChEBI" id="CHEBI:57856"/>
        <dbReference type="ChEBI" id="CHEBI:59789"/>
        <dbReference type="ChEBI" id="CHEBI:61929"/>
        <dbReference type="ChEBI" id="CHEBI:61976"/>
    </reaction>
</comment>
<evidence type="ECO:0000256" key="14">
    <source>
        <dbReference type="SAM" id="MobiDB-lite"/>
    </source>
</evidence>
<dbReference type="SMART" id="SM00508">
    <property type="entry name" value="PostSET"/>
    <property type="match status" value="1"/>
</dbReference>
<dbReference type="PROSITE" id="PS50280">
    <property type="entry name" value="SET"/>
    <property type="match status" value="1"/>
</dbReference>
<dbReference type="GO" id="GO:0048188">
    <property type="term" value="C:Set1C/COMPASS complex"/>
    <property type="evidence" value="ECO:0007669"/>
    <property type="project" value="InterPro"/>
</dbReference>
<feature type="compositionally biased region" description="Polar residues" evidence="14">
    <location>
        <begin position="783"/>
        <end position="798"/>
    </location>
</feature>
<dbReference type="Gene3D" id="2.170.270.10">
    <property type="entry name" value="SET domain"/>
    <property type="match status" value="1"/>
</dbReference>
<dbReference type="STRING" id="74649.A0A2P6PC26"/>
<dbReference type="SMART" id="SM00317">
    <property type="entry name" value="SET"/>
    <property type="match status" value="1"/>
</dbReference>
<dbReference type="PROSITE" id="PS50829">
    <property type="entry name" value="GYF"/>
    <property type="match status" value="1"/>
</dbReference>
<keyword evidence="7" id="KW-0694">RNA-binding</keyword>
<dbReference type="Pfam" id="PF00856">
    <property type="entry name" value="SET"/>
    <property type="match status" value="1"/>
</dbReference>
<evidence type="ECO:0000256" key="8">
    <source>
        <dbReference type="ARBA" id="ARBA00023015"/>
    </source>
</evidence>
<keyword evidence="3 18" id="KW-0489">Methyltransferase</keyword>
<dbReference type="Proteomes" id="UP000238479">
    <property type="component" value="Chromosome 7"/>
</dbReference>
<keyword evidence="8" id="KW-0805">Transcription regulation</keyword>
<dbReference type="InterPro" id="IPR003169">
    <property type="entry name" value="GYF"/>
</dbReference>
<dbReference type="Gramene" id="PRQ19486">
    <property type="protein sequence ID" value="PRQ19486"/>
    <property type="gene ID" value="RchiOBHm_Chr7g0217731"/>
</dbReference>
<dbReference type="InterPro" id="IPR037841">
    <property type="entry name" value="SET_SETD1A/B"/>
</dbReference>